<protein>
    <submittedName>
        <fullName evidence="2">Uncharacterized protein</fullName>
    </submittedName>
</protein>
<accession>A0AAW1CQZ9</accession>
<dbReference type="AlphaFoldDB" id="A0AAW1CQZ9"/>
<organism evidence="2 3">
    <name type="scientific">Rhynocoris fuscipes</name>
    <dbReference type="NCBI Taxonomy" id="488301"/>
    <lineage>
        <taxon>Eukaryota</taxon>
        <taxon>Metazoa</taxon>
        <taxon>Ecdysozoa</taxon>
        <taxon>Arthropoda</taxon>
        <taxon>Hexapoda</taxon>
        <taxon>Insecta</taxon>
        <taxon>Pterygota</taxon>
        <taxon>Neoptera</taxon>
        <taxon>Paraneoptera</taxon>
        <taxon>Hemiptera</taxon>
        <taxon>Heteroptera</taxon>
        <taxon>Panheteroptera</taxon>
        <taxon>Cimicomorpha</taxon>
        <taxon>Reduviidae</taxon>
        <taxon>Harpactorinae</taxon>
        <taxon>Harpactorini</taxon>
        <taxon>Rhynocoris</taxon>
    </lineage>
</organism>
<dbReference type="Proteomes" id="UP001461498">
    <property type="component" value="Unassembled WGS sequence"/>
</dbReference>
<dbReference type="EMBL" id="JAPXFL010000010">
    <property type="protein sequence ID" value="KAK9500450.1"/>
    <property type="molecule type" value="Genomic_DNA"/>
</dbReference>
<keyword evidence="3" id="KW-1185">Reference proteome</keyword>
<feature type="transmembrane region" description="Helical" evidence="1">
    <location>
        <begin position="75"/>
        <end position="98"/>
    </location>
</feature>
<evidence type="ECO:0000313" key="2">
    <source>
        <dbReference type="EMBL" id="KAK9500450.1"/>
    </source>
</evidence>
<comment type="caution">
    <text evidence="2">The sequence shown here is derived from an EMBL/GenBank/DDBJ whole genome shotgun (WGS) entry which is preliminary data.</text>
</comment>
<reference evidence="2 3" key="1">
    <citation type="submission" date="2022-12" db="EMBL/GenBank/DDBJ databases">
        <title>Chromosome-level genome assembly of true bugs.</title>
        <authorList>
            <person name="Ma L."/>
            <person name="Li H."/>
        </authorList>
    </citation>
    <scope>NUCLEOTIDE SEQUENCE [LARGE SCALE GENOMIC DNA]</scope>
    <source>
        <strain evidence="2">Lab_2022b</strain>
    </source>
</reference>
<evidence type="ECO:0000313" key="3">
    <source>
        <dbReference type="Proteomes" id="UP001461498"/>
    </source>
</evidence>
<keyword evidence="1" id="KW-0472">Membrane</keyword>
<proteinExistence type="predicted"/>
<keyword evidence="1" id="KW-0812">Transmembrane</keyword>
<name>A0AAW1CQZ9_9HEMI</name>
<gene>
    <name evidence="2" type="ORF">O3M35_001710</name>
</gene>
<keyword evidence="1" id="KW-1133">Transmembrane helix</keyword>
<evidence type="ECO:0000256" key="1">
    <source>
        <dbReference type="SAM" id="Phobius"/>
    </source>
</evidence>
<sequence>MENRETGEITSNVICIKTNRNINLETGEFEPSAAIRKPCFKVPIVRHKEEIKVFKRPKPKPPQAKLCCKRSPQKYCILVAYLTLSVIVPQLAAAIWIISVSLYHLYLHKIKASGHPIIHGLFVSQFCALCQSERSMSVIGKLQDERTNEMRHYFKNIPIGT</sequence>